<keyword evidence="1" id="KW-0732">Signal</keyword>
<keyword evidence="3" id="KW-1185">Reference proteome</keyword>
<dbReference type="EMBL" id="JBHUDE010000151">
    <property type="protein sequence ID" value="MFD1609235.1"/>
    <property type="molecule type" value="Genomic_DNA"/>
</dbReference>
<comment type="caution">
    <text evidence="2">The sequence shown here is derived from an EMBL/GenBank/DDBJ whole genome shotgun (WGS) entry which is preliminary data.</text>
</comment>
<feature type="chain" id="PRO_5046676021" evidence="1">
    <location>
        <begin position="20"/>
        <end position="363"/>
    </location>
</feature>
<dbReference type="PROSITE" id="PS51257">
    <property type="entry name" value="PROKAR_LIPOPROTEIN"/>
    <property type="match status" value="1"/>
</dbReference>
<gene>
    <name evidence="2" type="ORF">ACFSBH_16580</name>
</gene>
<dbReference type="Proteomes" id="UP001597221">
    <property type="component" value="Unassembled WGS sequence"/>
</dbReference>
<organism evidence="2 3">
    <name type="scientific">Oceanobacillus luteolus</name>
    <dbReference type="NCBI Taxonomy" id="1274358"/>
    <lineage>
        <taxon>Bacteria</taxon>
        <taxon>Bacillati</taxon>
        <taxon>Bacillota</taxon>
        <taxon>Bacilli</taxon>
        <taxon>Bacillales</taxon>
        <taxon>Bacillaceae</taxon>
        <taxon>Oceanobacillus</taxon>
    </lineage>
</organism>
<dbReference type="InterPro" id="IPR011426">
    <property type="entry name" value="CamS"/>
</dbReference>
<reference evidence="3" key="1">
    <citation type="journal article" date="2019" name="Int. J. Syst. Evol. Microbiol.">
        <title>The Global Catalogue of Microorganisms (GCM) 10K type strain sequencing project: providing services to taxonomists for standard genome sequencing and annotation.</title>
        <authorList>
            <consortium name="The Broad Institute Genomics Platform"/>
            <consortium name="The Broad Institute Genome Sequencing Center for Infectious Disease"/>
            <person name="Wu L."/>
            <person name="Ma J."/>
        </authorList>
    </citation>
    <scope>NUCLEOTIDE SEQUENCE [LARGE SCALE GENOMIC DNA]</scope>
    <source>
        <strain evidence="3">CGMCC 1.12376</strain>
    </source>
</reference>
<dbReference type="Gene3D" id="3.10.570.10">
    <property type="entry name" value="sex pheromone staph- cam373 precursor domain"/>
    <property type="match status" value="1"/>
</dbReference>
<evidence type="ECO:0000313" key="3">
    <source>
        <dbReference type="Proteomes" id="UP001597221"/>
    </source>
</evidence>
<dbReference type="PIRSF" id="PIRSF012509">
    <property type="entry name" value="CamS"/>
    <property type="match status" value="1"/>
</dbReference>
<dbReference type="RefSeq" id="WP_379598650.1">
    <property type="nucleotide sequence ID" value="NZ_JBHUDE010000151.1"/>
</dbReference>
<evidence type="ECO:0000313" key="2">
    <source>
        <dbReference type="EMBL" id="MFD1609235.1"/>
    </source>
</evidence>
<evidence type="ECO:0000256" key="1">
    <source>
        <dbReference type="SAM" id="SignalP"/>
    </source>
</evidence>
<dbReference type="CDD" id="cd13440">
    <property type="entry name" value="CamS_repeat_2"/>
    <property type="match status" value="1"/>
</dbReference>
<feature type="signal peptide" evidence="1">
    <location>
        <begin position="1"/>
        <end position="19"/>
    </location>
</feature>
<dbReference type="CDD" id="cd13441">
    <property type="entry name" value="CamS_repeat_1"/>
    <property type="match status" value="1"/>
</dbReference>
<proteinExistence type="predicted"/>
<accession>A0ABW4HVA7</accession>
<dbReference type="Pfam" id="PF07537">
    <property type="entry name" value="CamS"/>
    <property type="match status" value="1"/>
</dbReference>
<protein>
    <submittedName>
        <fullName evidence="2">CamS family sex pheromone protein</fullName>
    </submittedName>
</protein>
<sequence length="363" mass="41760">MKKILIWFLGALVVLSSCAQIGEEPKDDNEKENLPVLGSQSSEETYRMITPYKTGAARGRITTQISNRVDIDELEVGLRRHSMDVFDPSEFYFQEGQYLSDDTIINWIAELNPARKDNWSEKKHRENPRVFSHVLEQNYLKRVGEKEVELAGISIGIALKSVYSFQAPLHGESFTEEIDMNRMMRKGYEVAQRVVDDIRELEGLSDIPIMIALYRESEPSSPIPGNYVARTIVTDKNTITNWETIDEEYILFPSEESEHKHLEEHENVKRFGDKIAQYFPNYTGLTGSGFSTNKQLQTLSIEIPIELFGNSELTGFMQHVSDLVYDIFDNYYDIEIKVTSSNETIGHIYRKAGDESLQVYIYH</sequence>
<name>A0ABW4HVA7_9BACI</name>